<dbReference type="RefSeq" id="WP_341402834.1">
    <property type="nucleotide sequence ID" value="NZ_JBBUKT010000001.1"/>
</dbReference>
<evidence type="ECO:0008006" key="4">
    <source>
        <dbReference type="Google" id="ProtNLM"/>
    </source>
</evidence>
<evidence type="ECO:0000256" key="1">
    <source>
        <dbReference type="SAM" id="SignalP"/>
    </source>
</evidence>
<evidence type="ECO:0000313" key="3">
    <source>
        <dbReference type="Proteomes" id="UP001371305"/>
    </source>
</evidence>
<feature type="chain" id="PRO_5045845517" description="DUF4198 domain-containing protein" evidence="1">
    <location>
        <begin position="21"/>
        <end position="256"/>
    </location>
</feature>
<name>A0ABU9ARH9_9BACT</name>
<proteinExistence type="predicted"/>
<organism evidence="2 3">
    <name type="scientific">Luteolibacter soli</name>
    <dbReference type="NCBI Taxonomy" id="3135280"/>
    <lineage>
        <taxon>Bacteria</taxon>
        <taxon>Pseudomonadati</taxon>
        <taxon>Verrucomicrobiota</taxon>
        <taxon>Verrucomicrobiia</taxon>
        <taxon>Verrucomicrobiales</taxon>
        <taxon>Verrucomicrobiaceae</taxon>
        <taxon>Luteolibacter</taxon>
    </lineage>
</organism>
<sequence>MKLSFIAGLLALVCGLPLSAQETAPDPKAKEKPVAGRHVRFLPVGDAPPFQQDIRDGVAYELEPPAGSIPPRQVMVGFGDEKKNAVPLLLGQVTLPLSAPGGEGLMQVRKLDDAPEAEPWLKVNRPESGDFLVLLWRESAKGNWNTARSLVLPDDPESAPAGKVRLVNLSPVPVAVVFGGEKIKLEAGKFYQRSVPVGKDNEFQLGAEIRDGGLDRFYAGSIFQNPSERSLVVIYRADGVQPRKPLKAVVHREPVK</sequence>
<dbReference type="EMBL" id="JBBUKT010000001">
    <property type="protein sequence ID" value="MEK7949417.1"/>
    <property type="molecule type" value="Genomic_DNA"/>
</dbReference>
<dbReference type="Proteomes" id="UP001371305">
    <property type="component" value="Unassembled WGS sequence"/>
</dbReference>
<comment type="caution">
    <text evidence="2">The sequence shown here is derived from an EMBL/GenBank/DDBJ whole genome shotgun (WGS) entry which is preliminary data.</text>
</comment>
<keyword evidence="3" id="KW-1185">Reference proteome</keyword>
<protein>
    <recommendedName>
        <fullName evidence="4">DUF4198 domain-containing protein</fullName>
    </recommendedName>
</protein>
<feature type="signal peptide" evidence="1">
    <location>
        <begin position="1"/>
        <end position="20"/>
    </location>
</feature>
<reference evidence="2 3" key="1">
    <citation type="submission" date="2024-04" db="EMBL/GenBank/DDBJ databases">
        <title>Luteolibacter sp. isolated from soil.</title>
        <authorList>
            <person name="An J."/>
        </authorList>
    </citation>
    <scope>NUCLEOTIDE SEQUENCE [LARGE SCALE GENOMIC DNA]</scope>
    <source>
        <strain evidence="2 3">Y139</strain>
    </source>
</reference>
<accession>A0ABU9ARH9</accession>
<evidence type="ECO:0000313" key="2">
    <source>
        <dbReference type="EMBL" id="MEK7949417.1"/>
    </source>
</evidence>
<keyword evidence="1" id="KW-0732">Signal</keyword>
<gene>
    <name evidence="2" type="ORF">WKV53_02860</name>
</gene>